<dbReference type="GeneID" id="98336094"/>
<evidence type="ECO:0000313" key="28">
    <source>
        <dbReference type="Proteomes" id="UP001304419"/>
    </source>
</evidence>
<feature type="binding site" evidence="22">
    <location>
        <position position="33"/>
    </location>
    <ligand>
        <name>ATP</name>
        <dbReference type="ChEBI" id="CHEBI:30616"/>
    </ligand>
</feature>
<feature type="binding site" evidence="21">
    <location>
        <position position="74"/>
    </location>
    <ligand>
        <name>substrate</name>
    </ligand>
</feature>
<evidence type="ECO:0000256" key="13">
    <source>
        <dbReference type="ARBA" id="ARBA00022840"/>
    </source>
</evidence>
<evidence type="ECO:0000256" key="7">
    <source>
        <dbReference type="ARBA" id="ARBA00022519"/>
    </source>
</evidence>
<dbReference type="EMBL" id="WEIA01000001">
    <property type="protein sequence ID" value="NLR20202.1"/>
    <property type="molecule type" value="Genomic_DNA"/>
</dbReference>
<dbReference type="RefSeq" id="WP_010605037.1">
    <property type="nucleotide sequence ID" value="NZ_CBCSDF010000008.1"/>
</dbReference>
<keyword evidence="28" id="KW-1185">Reference proteome</keyword>
<comment type="similarity">
    <text evidence="2 24">Belongs to the bacterial diacylglycerol kinase family.</text>
</comment>
<keyword evidence="19 24" id="KW-1208">Phospholipid metabolism</keyword>
<feature type="binding site" evidence="22">
    <location>
        <position position="81"/>
    </location>
    <ligand>
        <name>ATP</name>
        <dbReference type="ChEBI" id="CHEBI:30616"/>
    </ligand>
</feature>
<keyword evidence="8 24" id="KW-0808">Transferase</keyword>
<evidence type="ECO:0000256" key="11">
    <source>
        <dbReference type="ARBA" id="ARBA00022741"/>
    </source>
</evidence>
<evidence type="ECO:0000256" key="3">
    <source>
        <dbReference type="ARBA" id="ARBA00012133"/>
    </source>
</evidence>
<evidence type="ECO:0000313" key="27">
    <source>
        <dbReference type="Proteomes" id="UP000646877"/>
    </source>
</evidence>
<evidence type="ECO:0000256" key="17">
    <source>
        <dbReference type="ARBA" id="ARBA00023136"/>
    </source>
</evidence>
<feature type="transmembrane region" description="Helical" evidence="24">
    <location>
        <begin position="63"/>
        <end position="84"/>
    </location>
</feature>
<evidence type="ECO:0000256" key="8">
    <source>
        <dbReference type="ARBA" id="ARBA00022679"/>
    </source>
</evidence>
<dbReference type="Proteomes" id="UP000646877">
    <property type="component" value="Unassembled WGS sequence"/>
</dbReference>
<dbReference type="PANTHER" id="PTHR34299">
    <property type="entry name" value="DIACYLGLYCEROL KINASE"/>
    <property type="match status" value="1"/>
</dbReference>
<evidence type="ECO:0000256" key="12">
    <source>
        <dbReference type="ARBA" id="ARBA00022777"/>
    </source>
</evidence>
<evidence type="ECO:0000256" key="23">
    <source>
        <dbReference type="PIRSR" id="PIRSR600829-4"/>
    </source>
</evidence>
<evidence type="ECO:0000256" key="6">
    <source>
        <dbReference type="ARBA" id="ARBA00022516"/>
    </source>
</evidence>
<dbReference type="CDD" id="cd14264">
    <property type="entry name" value="DAGK_IM"/>
    <property type="match status" value="1"/>
</dbReference>
<evidence type="ECO:0000256" key="18">
    <source>
        <dbReference type="ARBA" id="ARBA00023209"/>
    </source>
</evidence>
<organism evidence="25 27">
    <name type="scientific">Pseudoalteromonas maricaloris</name>
    <dbReference type="NCBI Taxonomy" id="184924"/>
    <lineage>
        <taxon>Bacteria</taxon>
        <taxon>Pseudomonadati</taxon>
        <taxon>Pseudomonadota</taxon>
        <taxon>Gammaproteobacteria</taxon>
        <taxon>Alteromonadales</taxon>
        <taxon>Pseudoalteromonadaceae</taxon>
        <taxon>Pseudoalteromonas</taxon>
    </lineage>
</organism>
<dbReference type="Pfam" id="PF01219">
    <property type="entry name" value="DAGK_prokar"/>
    <property type="match status" value="1"/>
</dbReference>
<keyword evidence="17 24" id="KW-0472">Membrane</keyword>
<feature type="binding site" evidence="23">
    <location>
        <position position="81"/>
    </location>
    <ligand>
        <name>a divalent metal cation</name>
        <dbReference type="ChEBI" id="CHEBI:60240"/>
    </ligand>
</feature>
<evidence type="ECO:0000256" key="22">
    <source>
        <dbReference type="PIRSR" id="PIRSR600829-3"/>
    </source>
</evidence>
<protein>
    <recommendedName>
        <fullName evidence="4 24">Diacylglycerol kinase</fullName>
        <ecNumber evidence="3 24">2.7.1.107</ecNumber>
    </recommendedName>
</protein>
<dbReference type="InterPro" id="IPR033718">
    <property type="entry name" value="DAGK_prok"/>
</dbReference>
<evidence type="ECO:0000256" key="16">
    <source>
        <dbReference type="ARBA" id="ARBA00023098"/>
    </source>
</evidence>
<comment type="function">
    <text evidence="24">Catalyzes the ATP-dependent phosphorylation of sn-l,2-diacylglycerol (DAG) to phosphatidic acid. Involved in the recycling of diacylglycerol produced as a by-product during membrane-derived oligosaccharide (MDO) biosynthesis.</text>
</comment>
<feature type="binding site" evidence="23">
    <location>
        <position position="33"/>
    </location>
    <ligand>
        <name>a divalent metal cation</name>
        <dbReference type="ChEBI" id="CHEBI:60240"/>
    </ligand>
</feature>
<dbReference type="GO" id="GO:0005886">
    <property type="term" value="C:plasma membrane"/>
    <property type="evidence" value="ECO:0007669"/>
    <property type="project" value="UniProtKB-SubCell"/>
</dbReference>
<evidence type="ECO:0000256" key="1">
    <source>
        <dbReference type="ARBA" id="ARBA00004429"/>
    </source>
</evidence>
<keyword evidence="9 24" id="KW-0812">Transmembrane</keyword>
<keyword evidence="13 22" id="KW-0067">ATP-binding</keyword>
<feature type="binding site" evidence="22">
    <location>
        <position position="14"/>
    </location>
    <ligand>
        <name>ATP</name>
        <dbReference type="ChEBI" id="CHEBI:30616"/>
    </ligand>
</feature>
<keyword evidence="7 24" id="KW-0997">Cell inner membrane</keyword>
<dbReference type="GO" id="GO:0004143">
    <property type="term" value="F:ATP-dependent diacylglycerol kinase activity"/>
    <property type="evidence" value="ECO:0007669"/>
    <property type="project" value="UniProtKB-EC"/>
</dbReference>
<dbReference type="EMBL" id="CP137578">
    <property type="protein sequence ID" value="WOX27216.1"/>
    <property type="molecule type" value="Genomic_DNA"/>
</dbReference>
<dbReference type="GO" id="GO:0046872">
    <property type="term" value="F:metal ion binding"/>
    <property type="evidence" value="ECO:0007669"/>
    <property type="project" value="UniProtKB-KW"/>
</dbReference>
<dbReference type="Proteomes" id="UP001304419">
    <property type="component" value="Chromosome 1"/>
</dbReference>
<dbReference type="GO" id="GO:0005524">
    <property type="term" value="F:ATP binding"/>
    <property type="evidence" value="ECO:0007669"/>
    <property type="project" value="UniProtKB-KW"/>
</dbReference>
<dbReference type="InterPro" id="IPR000829">
    <property type="entry name" value="DAGK"/>
</dbReference>
<evidence type="ECO:0000256" key="5">
    <source>
        <dbReference type="ARBA" id="ARBA00022475"/>
    </source>
</evidence>
<comment type="subcellular location">
    <subcellularLocation>
        <location evidence="1 24">Cell inner membrane</location>
        <topology evidence="1 24">Multi-pass membrane protein</topology>
    </subcellularLocation>
</comment>
<feature type="transmembrane region" description="Helical" evidence="24">
    <location>
        <begin position="40"/>
        <end position="58"/>
    </location>
</feature>
<evidence type="ECO:0000256" key="19">
    <source>
        <dbReference type="ARBA" id="ARBA00023264"/>
    </source>
</evidence>
<comment type="cofactor">
    <cofactor evidence="23">
        <name>Mg(2+)</name>
        <dbReference type="ChEBI" id="CHEBI:18420"/>
    </cofactor>
    <text evidence="23">Mn(2+), Zn(2+), Cd(2+) and Co(2+) support activity to lesser extents.</text>
</comment>
<comment type="catalytic activity">
    <reaction evidence="24">
        <text>a 1,2-diacyl-sn-glycerol + ATP = a 1,2-diacyl-sn-glycero-3-phosphate + ADP + H(+)</text>
        <dbReference type="Rhea" id="RHEA:10272"/>
        <dbReference type="ChEBI" id="CHEBI:15378"/>
        <dbReference type="ChEBI" id="CHEBI:17815"/>
        <dbReference type="ChEBI" id="CHEBI:30616"/>
        <dbReference type="ChEBI" id="CHEBI:58608"/>
        <dbReference type="ChEBI" id="CHEBI:456216"/>
        <dbReference type="EC" id="2.7.1.107"/>
    </reaction>
</comment>
<evidence type="ECO:0000313" key="26">
    <source>
        <dbReference type="EMBL" id="WOX27216.1"/>
    </source>
</evidence>
<evidence type="ECO:0000256" key="20">
    <source>
        <dbReference type="PIRSR" id="PIRSR600829-1"/>
    </source>
</evidence>
<keyword evidence="12 24" id="KW-0418">Kinase</keyword>
<evidence type="ECO:0000256" key="9">
    <source>
        <dbReference type="ARBA" id="ARBA00022692"/>
    </source>
</evidence>
<feature type="transmembrane region" description="Helical" evidence="24">
    <location>
        <begin position="104"/>
        <end position="122"/>
    </location>
</feature>
<name>A0A8I2GX14_9GAMM</name>
<feature type="binding site" evidence="21">
    <location>
        <begin position="35"/>
        <end position="39"/>
    </location>
    <ligand>
        <name>substrate</name>
    </ligand>
</feature>
<keyword evidence="10 23" id="KW-0479">Metal-binding</keyword>
<feature type="binding site" evidence="21">
    <location>
        <position position="60"/>
    </location>
    <ligand>
        <name>substrate</name>
    </ligand>
</feature>
<keyword evidence="14 23" id="KW-0460">Magnesium</keyword>
<dbReference type="EC" id="2.7.1.107" evidence="3 24"/>
<evidence type="ECO:0000313" key="25">
    <source>
        <dbReference type="EMBL" id="NLR20202.1"/>
    </source>
</evidence>
<keyword evidence="15 24" id="KW-1133">Transmembrane helix</keyword>
<gene>
    <name evidence="25" type="ORF">F9Y85_02485</name>
    <name evidence="26" type="ORF">R5H13_11075</name>
</gene>
<dbReference type="GO" id="GO:0006654">
    <property type="term" value="P:phosphatidic acid biosynthetic process"/>
    <property type="evidence" value="ECO:0007669"/>
    <property type="project" value="InterPro"/>
</dbReference>
<reference evidence="25" key="1">
    <citation type="submission" date="2019-10" db="EMBL/GenBank/DDBJ databases">
        <authorList>
            <person name="Paulsen S."/>
        </authorList>
    </citation>
    <scope>NUCLEOTIDE SEQUENCE</scope>
    <source>
        <strain evidence="25">LMG 19692</strain>
    </source>
</reference>
<evidence type="ECO:0000256" key="10">
    <source>
        <dbReference type="ARBA" id="ARBA00022723"/>
    </source>
</evidence>
<dbReference type="InterPro" id="IPR036945">
    <property type="entry name" value="DAGK_sf"/>
</dbReference>
<evidence type="ECO:0000256" key="21">
    <source>
        <dbReference type="PIRSR" id="PIRSR600829-2"/>
    </source>
</evidence>
<feature type="binding site" evidence="22">
    <location>
        <begin position="99"/>
        <end position="100"/>
    </location>
    <ligand>
        <name>ATP</name>
        <dbReference type="ChEBI" id="CHEBI:30616"/>
    </ligand>
</feature>
<reference evidence="26 28" key="2">
    <citation type="submission" date="2023-10" db="EMBL/GenBank/DDBJ databases">
        <title>To unveil natural product biosynthetic capacity in Pseudoalteromonas.</title>
        <authorList>
            <person name="Wang J."/>
        </authorList>
    </citation>
    <scope>NUCLEOTIDE SEQUENCE [LARGE SCALE GENOMIC DNA]</scope>
    <source>
        <strain evidence="26 28">DSM 15914</strain>
    </source>
</reference>
<evidence type="ECO:0000256" key="2">
    <source>
        <dbReference type="ARBA" id="ARBA00005967"/>
    </source>
</evidence>
<keyword evidence="11 22" id="KW-0547">Nucleotide-binding</keyword>
<keyword evidence="6" id="KW-0444">Lipid biosynthesis</keyword>
<keyword evidence="16 24" id="KW-0443">Lipid metabolism</keyword>
<evidence type="ECO:0000256" key="4">
    <source>
        <dbReference type="ARBA" id="ARBA00017575"/>
    </source>
</evidence>
<proteinExistence type="inferred from homology"/>
<feature type="active site" description="Proton acceptor" evidence="20">
    <location>
        <position position="74"/>
    </location>
</feature>
<evidence type="ECO:0000256" key="14">
    <source>
        <dbReference type="ARBA" id="ARBA00022842"/>
    </source>
</evidence>
<feature type="binding site" evidence="22">
    <location>
        <begin position="90"/>
        <end position="92"/>
    </location>
    <ligand>
        <name>ATP</name>
        <dbReference type="ChEBI" id="CHEBI:30616"/>
    </ligand>
</feature>
<keyword evidence="5" id="KW-1003">Cell membrane</keyword>
<feature type="binding site" evidence="21">
    <location>
        <position position="14"/>
    </location>
    <ligand>
        <name>substrate</name>
    </ligand>
</feature>
<accession>A0A8I2GX14</accession>
<feature type="binding site" evidence="21">
    <location>
        <position position="103"/>
    </location>
    <ligand>
        <name>substrate</name>
    </ligand>
</feature>
<sequence>MHFDNTNKPTGAKRLLLALGHSFRAFNWLTKNESAFRQELILLLVTIILLFTLELSLYERVMLFCATLFVMFAEIVNTAIEATIDRVGLEIHPLSGLAKDLGSAGVLIALIVFICIWGSCLYQNLY</sequence>
<keyword evidence="18" id="KW-0594">Phospholipid biosynthesis</keyword>
<evidence type="ECO:0000256" key="24">
    <source>
        <dbReference type="RuleBase" id="RU363065"/>
    </source>
</evidence>
<dbReference type="PANTHER" id="PTHR34299:SF1">
    <property type="entry name" value="DIACYLGLYCEROL KINASE"/>
    <property type="match status" value="1"/>
</dbReference>
<evidence type="ECO:0000256" key="15">
    <source>
        <dbReference type="ARBA" id="ARBA00022989"/>
    </source>
</evidence>
<dbReference type="Gene3D" id="1.10.287.3610">
    <property type="match status" value="1"/>
</dbReference>
<dbReference type="AlphaFoldDB" id="A0A8I2GX14"/>